<evidence type="ECO:0000256" key="2">
    <source>
        <dbReference type="ARBA" id="ARBA00007613"/>
    </source>
</evidence>
<dbReference type="InterPro" id="IPR003423">
    <property type="entry name" value="OMP_efflux"/>
</dbReference>
<feature type="chain" id="PRO_5045208485" evidence="9">
    <location>
        <begin position="21"/>
        <end position="389"/>
    </location>
</feature>
<feature type="coiled-coil region" evidence="8">
    <location>
        <begin position="163"/>
        <end position="190"/>
    </location>
</feature>
<evidence type="ECO:0000256" key="1">
    <source>
        <dbReference type="ARBA" id="ARBA00004442"/>
    </source>
</evidence>
<accession>A0ABT1FVY9</accession>
<evidence type="ECO:0000256" key="6">
    <source>
        <dbReference type="ARBA" id="ARBA00023136"/>
    </source>
</evidence>
<organism evidence="10 11">
    <name type="scientific">Runella salmonicolor</name>
    <dbReference type="NCBI Taxonomy" id="2950278"/>
    <lineage>
        <taxon>Bacteria</taxon>
        <taxon>Pseudomonadati</taxon>
        <taxon>Bacteroidota</taxon>
        <taxon>Cytophagia</taxon>
        <taxon>Cytophagales</taxon>
        <taxon>Spirosomataceae</taxon>
        <taxon>Runella</taxon>
    </lineage>
</organism>
<evidence type="ECO:0000256" key="4">
    <source>
        <dbReference type="ARBA" id="ARBA00022452"/>
    </source>
</evidence>
<name>A0ABT1FVY9_9BACT</name>
<dbReference type="InterPro" id="IPR051906">
    <property type="entry name" value="TolC-like"/>
</dbReference>
<keyword evidence="5" id="KW-0812">Transmembrane</keyword>
<protein>
    <submittedName>
        <fullName evidence="10">TolC family protein</fullName>
    </submittedName>
</protein>
<proteinExistence type="inferred from homology"/>
<keyword evidence="3" id="KW-0813">Transport</keyword>
<dbReference type="Pfam" id="PF02321">
    <property type="entry name" value="OEP"/>
    <property type="match status" value="1"/>
</dbReference>
<evidence type="ECO:0000256" key="3">
    <source>
        <dbReference type="ARBA" id="ARBA00022448"/>
    </source>
</evidence>
<comment type="similarity">
    <text evidence="2">Belongs to the outer membrane factor (OMF) (TC 1.B.17) family.</text>
</comment>
<evidence type="ECO:0000313" key="11">
    <source>
        <dbReference type="Proteomes" id="UP001204772"/>
    </source>
</evidence>
<gene>
    <name evidence="10" type="ORF">NCI00_25510</name>
</gene>
<keyword evidence="4" id="KW-1134">Transmembrane beta strand</keyword>
<feature type="signal peptide" evidence="9">
    <location>
        <begin position="1"/>
        <end position="20"/>
    </location>
</feature>
<sequence length="389" mass="43618">MQRKILWGLAWALISIPTFAQTVLTADEAVAAALKNSPAIKASGLVVRQNELLVRSARNLPNPDLTIDSPSGTFYTLGVQQNFRFPTVYTQQAKLQQQQIVLAQKEKIVTENDLKYRIRTLYLNVQYADTYLKQLQGQDSVYAQIAVAAKRNFDVGTIEKLALIFAETQAADLRNQVAMATQELAVSNRQLSFFTNVPNFSVVPLVVTSNAVLSTDAAQNPLIEAARQAELINQKAVEVEKANALPGFMVGYYNQGSRETNLGLRWRLGVSIPLWAGQYKSRITAAQTGQEIAKQRTETQMQILSADLQAAQGDLRKFQNTLNFYETIALRQADDIIIAARRFFESGQTDYINFLRTTNDAYAIKLRYIETQRNFNQSMLTINYLTGKL</sequence>
<dbReference type="Proteomes" id="UP001204772">
    <property type="component" value="Unassembled WGS sequence"/>
</dbReference>
<keyword evidence="8" id="KW-0175">Coiled coil</keyword>
<dbReference type="Gene3D" id="1.20.1600.10">
    <property type="entry name" value="Outer membrane efflux proteins (OEP)"/>
    <property type="match status" value="1"/>
</dbReference>
<keyword evidence="9" id="KW-0732">Signal</keyword>
<evidence type="ECO:0000256" key="7">
    <source>
        <dbReference type="ARBA" id="ARBA00023237"/>
    </source>
</evidence>
<evidence type="ECO:0000256" key="9">
    <source>
        <dbReference type="SAM" id="SignalP"/>
    </source>
</evidence>
<reference evidence="10 11" key="1">
    <citation type="submission" date="2022-06" db="EMBL/GenBank/DDBJ databases">
        <title>Runella sp. S5 genome sequencing.</title>
        <authorList>
            <person name="Park S."/>
        </authorList>
    </citation>
    <scope>NUCLEOTIDE SEQUENCE [LARGE SCALE GENOMIC DNA]</scope>
    <source>
        <strain evidence="10 11">S5</strain>
    </source>
</reference>
<dbReference type="EMBL" id="JAMZEL010000015">
    <property type="protein sequence ID" value="MCP1385822.1"/>
    <property type="molecule type" value="Genomic_DNA"/>
</dbReference>
<dbReference type="SUPFAM" id="SSF56954">
    <property type="entry name" value="Outer membrane efflux proteins (OEP)"/>
    <property type="match status" value="1"/>
</dbReference>
<feature type="coiled-coil region" evidence="8">
    <location>
        <begin position="294"/>
        <end position="321"/>
    </location>
</feature>
<evidence type="ECO:0000256" key="8">
    <source>
        <dbReference type="SAM" id="Coils"/>
    </source>
</evidence>
<comment type="subcellular location">
    <subcellularLocation>
        <location evidence="1">Cell outer membrane</location>
    </subcellularLocation>
</comment>
<dbReference type="PANTHER" id="PTHR30026:SF20">
    <property type="entry name" value="OUTER MEMBRANE PROTEIN TOLC"/>
    <property type="match status" value="1"/>
</dbReference>
<comment type="caution">
    <text evidence="10">The sequence shown here is derived from an EMBL/GenBank/DDBJ whole genome shotgun (WGS) entry which is preliminary data.</text>
</comment>
<keyword evidence="7" id="KW-0998">Cell outer membrane</keyword>
<keyword evidence="11" id="KW-1185">Reference proteome</keyword>
<keyword evidence="6" id="KW-0472">Membrane</keyword>
<dbReference type="PANTHER" id="PTHR30026">
    <property type="entry name" value="OUTER MEMBRANE PROTEIN TOLC"/>
    <property type="match status" value="1"/>
</dbReference>
<evidence type="ECO:0000256" key="5">
    <source>
        <dbReference type="ARBA" id="ARBA00022692"/>
    </source>
</evidence>
<dbReference type="RefSeq" id="WP_253532378.1">
    <property type="nucleotide sequence ID" value="NZ_JAMZEL010000015.1"/>
</dbReference>
<evidence type="ECO:0000313" key="10">
    <source>
        <dbReference type="EMBL" id="MCP1385822.1"/>
    </source>
</evidence>